<reference evidence="7 8" key="1">
    <citation type="submission" date="2020-08" db="EMBL/GenBank/DDBJ databases">
        <title>Genome public.</title>
        <authorList>
            <person name="Liu C."/>
            <person name="Sun Q."/>
        </authorList>
    </citation>
    <scope>NUCLEOTIDE SEQUENCE [LARGE SCALE GENOMIC DNA]</scope>
    <source>
        <strain evidence="7 8">NSJ-35</strain>
    </source>
</reference>
<dbReference type="RefSeq" id="WP_186857121.1">
    <property type="nucleotide sequence ID" value="NZ_JACOON010000002.1"/>
</dbReference>
<keyword evidence="5" id="KW-0119">Carbohydrate metabolism</keyword>
<evidence type="ECO:0000256" key="2">
    <source>
        <dbReference type="ARBA" id="ARBA00022935"/>
    </source>
</evidence>
<sequence length="473" mass="53329">MAKLEPKVTPKIGVMYTGLKAYWPQFPEFLDIGAKMLERYMKRFEQVGEVVLEKFVDTPERAEEAGKRFVEEGIDILYILPFGYTTGMIIVPAVRALRPEIPVRLLVTHEDSTYDLKTASTSDFLHHSGICCVPEYANILVRMRRKFKVITGPLKDERFWTEIKRDAIGAAAAREFKKLNFAIIGAPYTNMTDMPGDDHKLLAATGKMFVRPEVEEFEVEYNKVTEDEIKNMNAQFRDFYAVEDNVTDEHMYESAKIAVVYDKIIKQKYDISGYGYYWWGVSDLYTHLRAQSTIAGSRLASMGRPGVTEGDVKTAMAMKFMDLVGAGGMFLEFNTIDYDNDFILISHDGPVNFNVSEGKPVLQHLDIQHGKTGRGLGVDFNLKKGPVTLVNMTQSDPDVDTFKLIYTVGEVVDGDILHVGNPNGRLKISKPIPQFVNEWCQEGPQHHNSLGIGDISQEVEVFAEAMGFACVRI</sequence>
<dbReference type="PANTHER" id="PTHR38464:SF1">
    <property type="entry name" value="L-ARABINOSE ISOMERASE"/>
    <property type="match status" value="1"/>
</dbReference>
<evidence type="ECO:0000256" key="1">
    <source>
        <dbReference type="ARBA" id="ARBA00022723"/>
    </source>
</evidence>
<proteinExistence type="predicted"/>
<dbReference type="InterPro" id="IPR038583">
    <property type="entry name" value="AraA_N_sf"/>
</dbReference>
<keyword evidence="8" id="KW-1185">Reference proteome</keyword>
<evidence type="ECO:0000313" key="7">
    <source>
        <dbReference type="EMBL" id="MBC5647601.1"/>
    </source>
</evidence>
<evidence type="ECO:0000259" key="6">
    <source>
        <dbReference type="Pfam" id="PF11762"/>
    </source>
</evidence>
<evidence type="ECO:0000256" key="4">
    <source>
        <dbReference type="ARBA" id="ARBA00023235"/>
    </source>
</evidence>
<gene>
    <name evidence="7" type="ORF">H8S18_04570</name>
</gene>
<evidence type="ECO:0000256" key="3">
    <source>
        <dbReference type="ARBA" id="ARBA00023211"/>
    </source>
</evidence>
<keyword evidence="3" id="KW-0464">Manganese</keyword>
<organism evidence="7 8">
    <name type="scientific">Christensenella tenuis</name>
    <dbReference type="NCBI Taxonomy" id="2763033"/>
    <lineage>
        <taxon>Bacteria</taxon>
        <taxon>Bacillati</taxon>
        <taxon>Bacillota</taxon>
        <taxon>Clostridia</taxon>
        <taxon>Christensenellales</taxon>
        <taxon>Christensenellaceae</taxon>
        <taxon>Christensenella</taxon>
    </lineage>
</organism>
<dbReference type="SUPFAM" id="SSF53743">
    <property type="entry name" value="FucI/AraA N-terminal and middle domains"/>
    <property type="match status" value="1"/>
</dbReference>
<dbReference type="PANTHER" id="PTHR38464">
    <property type="entry name" value="L-ARABINOSE ISOMERASE"/>
    <property type="match status" value="1"/>
</dbReference>
<keyword evidence="2" id="KW-0054">Arabinose catabolism</keyword>
<dbReference type="Gene3D" id="3.40.50.10940">
    <property type="match status" value="1"/>
</dbReference>
<evidence type="ECO:0000256" key="5">
    <source>
        <dbReference type="ARBA" id="ARBA00023277"/>
    </source>
</evidence>
<protein>
    <recommendedName>
        <fullName evidence="6">L-arabinose isomerase C-terminal domain-containing protein</fullName>
    </recommendedName>
</protein>
<dbReference type="Proteomes" id="UP000606889">
    <property type="component" value="Unassembled WGS sequence"/>
</dbReference>
<dbReference type="SUPFAM" id="SSF50443">
    <property type="entry name" value="FucI/AraA C-terminal domain-like"/>
    <property type="match status" value="1"/>
</dbReference>
<feature type="domain" description="L-arabinose isomerase C-terminal" evidence="6">
    <location>
        <begin position="329"/>
        <end position="467"/>
    </location>
</feature>
<keyword evidence="4" id="KW-0413">Isomerase</keyword>
<evidence type="ECO:0000313" key="8">
    <source>
        <dbReference type="Proteomes" id="UP000606889"/>
    </source>
</evidence>
<dbReference type="Pfam" id="PF11762">
    <property type="entry name" value="Arabinose_Iso_C"/>
    <property type="match status" value="1"/>
</dbReference>
<dbReference type="InterPro" id="IPR024664">
    <property type="entry name" value="Ara_Isoase_C"/>
</dbReference>
<name>A0ABR7EE31_9FIRM</name>
<accession>A0ABR7EE31</accession>
<comment type="caution">
    <text evidence="7">The sequence shown here is derived from an EMBL/GenBank/DDBJ whole genome shotgun (WGS) entry which is preliminary data.</text>
</comment>
<dbReference type="InterPro" id="IPR009015">
    <property type="entry name" value="Fucose_isomerase_N/cen_sf"/>
</dbReference>
<dbReference type="InterPro" id="IPR004216">
    <property type="entry name" value="Fuc/Ara_isomerase_C"/>
</dbReference>
<dbReference type="EMBL" id="JACOON010000002">
    <property type="protein sequence ID" value="MBC5647601.1"/>
    <property type="molecule type" value="Genomic_DNA"/>
</dbReference>
<keyword evidence="1" id="KW-0479">Metal-binding</keyword>
<dbReference type="InterPro" id="IPR003762">
    <property type="entry name" value="Lara_isomerase"/>
</dbReference>